<dbReference type="InterPro" id="IPR000792">
    <property type="entry name" value="Tscrpt_reg_LuxR_C"/>
</dbReference>
<evidence type="ECO:0000259" key="5">
    <source>
        <dbReference type="PROSITE" id="PS50110"/>
    </source>
</evidence>
<dbReference type="InterPro" id="IPR011006">
    <property type="entry name" value="CheY-like_superfamily"/>
</dbReference>
<dbReference type="CDD" id="cd06170">
    <property type="entry name" value="LuxR_C_like"/>
    <property type="match status" value="1"/>
</dbReference>
<gene>
    <name evidence="6" type="ORF">G6042_12270</name>
</gene>
<feature type="modified residue" description="4-aspartylphosphate" evidence="3">
    <location>
        <position position="54"/>
    </location>
</feature>
<dbReference type="Pfam" id="PF00072">
    <property type="entry name" value="Response_reg"/>
    <property type="match status" value="1"/>
</dbReference>
<dbReference type="Proteomes" id="UP000767947">
    <property type="component" value="Unassembled WGS sequence"/>
</dbReference>
<evidence type="ECO:0000313" key="6">
    <source>
        <dbReference type="EMBL" id="NMH26041.1"/>
    </source>
</evidence>
<evidence type="ECO:0000256" key="1">
    <source>
        <dbReference type="ARBA" id="ARBA00022553"/>
    </source>
</evidence>
<comment type="caution">
    <text evidence="6">The sequence shown here is derived from an EMBL/GenBank/DDBJ whole genome shotgun (WGS) entry which is preliminary data.</text>
</comment>
<sequence>MITICIIEDLPEIRGSLEQLINNQDNLKLLFAVDNAEEGIPLLQENNPDIAIIDINLPGINGIDCIRKVKDNCPNTQFMIFTIYENDEKVFDALAAGASGYMLKKTPSDKMIEAIIDLNNGGSPMSGQIARKVINFFNEKKKPTHEALTKKENEILLLLSKGFLYKEVAHKLGITIGTVTQHIHNIYEKLHVNNKTEAINLVYGKK</sequence>
<evidence type="ECO:0000256" key="3">
    <source>
        <dbReference type="PROSITE-ProRule" id="PRU00169"/>
    </source>
</evidence>
<dbReference type="PANTHER" id="PTHR43214">
    <property type="entry name" value="TWO-COMPONENT RESPONSE REGULATOR"/>
    <property type="match status" value="1"/>
</dbReference>
<proteinExistence type="predicted"/>
<protein>
    <submittedName>
        <fullName evidence="6">Response regulator transcription factor</fullName>
    </submittedName>
</protein>
<reference evidence="6 7" key="1">
    <citation type="submission" date="2020-02" db="EMBL/GenBank/DDBJ databases">
        <title>Flavobacterium sp. genome.</title>
        <authorList>
            <person name="Jung H.S."/>
            <person name="Baek J.H."/>
            <person name="Jeon C.O."/>
        </authorList>
    </citation>
    <scope>NUCLEOTIDE SEQUENCE [LARGE SCALE GENOMIC DNA]</scope>
    <source>
        <strain evidence="6 7">SE-s27</strain>
    </source>
</reference>
<dbReference type="Pfam" id="PF00196">
    <property type="entry name" value="GerE"/>
    <property type="match status" value="1"/>
</dbReference>
<evidence type="ECO:0000256" key="2">
    <source>
        <dbReference type="ARBA" id="ARBA00023125"/>
    </source>
</evidence>
<dbReference type="InterPro" id="IPR016032">
    <property type="entry name" value="Sig_transdc_resp-reg_C-effctor"/>
</dbReference>
<accession>A0ABX1QUX9</accession>
<feature type="domain" description="Response regulatory" evidence="5">
    <location>
        <begin position="3"/>
        <end position="119"/>
    </location>
</feature>
<dbReference type="InterPro" id="IPR058245">
    <property type="entry name" value="NreC/VraR/RcsB-like_REC"/>
</dbReference>
<dbReference type="CDD" id="cd17535">
    <property type="entry name" value="REC_NarL-like"/>
    <property type="match status" value="1"/>
</dbReference>
<dbReference type="PROSITE" id="PS00622">
    <property type="entry name" value="HTH_LUXR_1"/>
    <property type="match status" value="1"/>
</dbReference>
<keyword evidence="1 3" id="KW-0597">Phosphoprotein</keyword>
<dbReference type="SMART" id="SM00448">
    <property type="entry name" value="REC"/>
    <property type="match status" value="1"/>
</dbReference>
<dbReference type="InterPro" id="IPR039420">
    <property type="entry name" value="WalR-like"/>
</dbReference>
<dbReference type="InterPro" id="IPR001789">
    <property type="entry name" value="Sig_transdc_resp-reg_receiver"/>
</dbReference>
<dbReference type="PROSITE" id="PS50110">
    <property type="entry name" value="RESPONSE_REGULATORY"/>
    <property type="match status" value="1"/>
</dbReference>
<feature type="domain" description="HTH luxR-type" evidence="4">
    <location>
        <begin position="141"/>
        <end position="206"/>
    </location>
</feature>
<evidence type="ECO:0000313" key="7">
    <source>
        <dbReference type="Proteomes" id="UP000767947"/>
    </source>
</evidence>
<dbReference type="EMBL" id="JAAMPT010000209">
    <property type="protein sequence ID" value="NMH26041.1"/>
    <property type="molecule type" value="Genomic_DNA"/>
</dbReference>
<dbReference type="PRINTS" id="PR00038">
    <property type="entry name" value="HTHLUXR"/>
</dbReference>
<dbReference type="SUPFAM" id="SSF46894">
    <property type="entry name" value="C-terminal effector domain of the bipartite response regulators"/>
    <property type="match status" value="1"/>
</dbReference>
<keyword evidence="7" id="KW-1185">Reference proteome</keyword>
<dbReference type="RefSeq" id="WP_169524743.1">
    <property type="nucleotide sequence ID" value="NZ_JAAMPT010000209.1"/>
</dbReference>
<keyword evidence="2" id="KW-0238">DNA-binding</keyword>
<organism evidence="6 7">
    <name type="scientific">Flavobacterium solisilvae</name>
    <dbReference type="NCBI Taxonomy" id="1852019"/>
    <lineage>
        <taxon>Bacteria</taxon>
        <taxon>Pseudomonadati</taxon>
        <taxon>Bacteroidota</taxon>
        <taxon>Flavobacteriia</taxon>
        <taxon>Flavobacteriales</taxon>
        <taxon>Flavobacteriaceae</taxon>
        <taxon>Flavobacterium</taxon>
    </lineage>
</organism>
<evidence type="ECO:0000259" key="4">
    <source>
        <dbReference type="PROSITE" id="PS50043"/>
    </source>
</evidence>
<dbReference type="Gene3D" id="3.40.50.2300">
    <property type="match status" value="1"/>
</dbReference>
<dbReference type="PROSITE" id="PS50043">
    <property type="entry name" value="HTH_LUXR_2"/>
    <property type="match status" value="1"/>
</dbReference>
<dbReference type="SMART" id="SM00421">
    <property type="entry name" value="HTH_LUXR"/>
    <property type="match status" value="1"/>
</dbReference>
<name>A0ABX1QUX9_9FLAO</name>
<dbReference type="SUPFAM" id="SSF52172">
    <property type="entry name" value="CheY-like"/>
    <property type="match status" value="1"/>
</dbReference>